<dbReference type="InterPro" id="IPR034904">
    <property type="entry name" value="FSCA_dom_sf"/>
</dbReference>
<comment type="caution">
    <text evidence="3">The sequence shown here is derived from an EMBL/GenBank/DDBJ whole genome shotgun (WGS) entry which is preliminary data.</text>
</comment>
<evidence type="ECO:0000259" key="2">
    <source>
        <dbReference type="Pfam" id="PF01106"/>
    </source>
</evidence>
<name>A0ABP6LC83_9ACTN</name>
<evidence type="ECO:0000313" key="3">
    <source>
        <dbReference type="EMBL" id="GAA3039126.1"/>
    </source>
</evidence>
<dbReference type="Pfam" id="PF01106">
    <property type="entry name" value="NifU"/>
    <property type="match status" value="1"/>
</dbReference>
<organism evidence="3 4">
    <name type="scientific">Streptomyces glomeratus</name>
    <dbReference type="NCBI Taxonomy" id="284452"/>
    <lineage>
        <taxon>Bacteria</taxon>
        <taxon>Bacillati</taxon>
        <taxon>Actinomycetota</taxon>
        <taxon>Actinomycetes</taxon>
        <taxon>Kitasatosporales</taxon>
        <taxon>Streptomycetaceae</taxon>
        <taxon>Streptomyces</taxon>
    </lineage>
</organism>
<accession>A0ABP6LC83</accession>
<evidence type="ECO:0000313" key="4">
    <source>
        <dbReference type="Proteomes" id="UP001501532"/>
    </source>
</evidence>
<proteinExistence type="predicted"/>
<keyword evidence="4" id="KW-1185">Reference proteome</keyword>
<sequence>MPETPESTRLDEAAVAERLSRIDRLLEQVQGAPGPMTGAAIEAVQALTEIYGEALARVLDGADDGLADRMAGDELIGHLLVLHGIHPEPPERRAARAVAGLRPAVRERGGEIELAAVEEGVARVRVSAKGCGTSSAALEEAVREAVLTLAPELSGVERAPGDEGRRTAFVPVESLTLRPASAGGRS</sequence>
<feature type="domain" description="NIF system FeS cluster assembly NifU C-terminal" evidence="2">
    <location>
        <begin position="101"/>
        <end position="157"/>
    </location>
</feature>
<dbReference type="Gene3D" id="3.30.300.130">
    <property type="entry name" value="Fe-S cluster assembly (FSCA)"/>
    <property type="match status" value="1"/>
</dbReference>
<dbReference type="RefSeq" id="WP_234515456.1">
    <property type="nucleotide sequence ID" value="NZ_BAAAUF010000017.1"/>
</dbReference>
<protein>
    <submittedName>
        <fullName evidence="3">NifU family protein</fullName>
    </submittedName>
</protein>
<reference evidence="4" key="1">
    <citation type="journal article" date="2019" name="Int. J. Syst. Evol. Microbiol.">
        <title>The Global Catalogue of Microorganisms (GCM) 10K type strain sequencing project: providing services to taxonomists for standard genome sequencing and annotation.</title>
        <authorList>
            <consortium name="The Broad Institute Genomics Platform"/>
            <consortium name="The Broad Institute Genome Sequencing Center for Infectious Disease"/>
            <person name="Wu L."/>
            <person name="Ma J."/>
        </authorList>
    </citation>
    <scope>NUCLEOTIDE SEQUENCE [LARGE SCALE GENOMIC DNA]</scope>
    <source>
        <strain evidence="4">JCM 9091</strain>
    </source>
</reference>
<dbReference type="SUPFAM" id="SSF117916">
    <property type="entry name" value="Fe-S cluster assembly (FSCA) domain-like"/>
    <property type="match status" value="1"/>
</dbReference>
<dbReference type="InterPro" id="IPR001075">
    <property type="entry name" value="NIF_FeS_clus_asmbl_NifU_C"/>
</dbReference>
<comment type="function">
    <text evidence="1">May be involved in the formation or repair of [Fe-S] clusters present in iron-sulfur proteins.</text>
</comment>
<dbReference type="EMBL" id="BAAAUF010000017">
    <property type="protein sequence ID" value="GAA3039126.1"/>
    <property type="molecule type" value="Genomic_DNA"/>
</dbReference>
<gene>
    <name evidence="3" type="ORF">GCM10010448_21940</name>
</gene>
<dbReference type="Proteomes" id="UP001501532">
    <property type="component" value="Unassembled WGS sequence"/>
</dbReference>
<evidence type="ECO:0000256" key="1">
    <source>
        <dbReference type="ARBA" id="ARBA00049958"/>
    </source>
</evidence>